<evidence type="ECO:0000259" key="13">
    <source>
        <dbReference type="Pfam" id="PF21760"/>
    </source>
</evidence>
<feature type="transmembrane region" description="Helical" evidence="10">
    <location>
        <begin position="575"/>
        <end position="599"/>
    </location>
</feature>
<dbReference type="HAMAP" id="MF_01463_B">
    <property type="entry name" value="SecD_B"/>
    <property type="match status" value="1"/>
</dbReference>
<dbReference type="AlphaFoldDB" id="A0A126SXW3"/>
<feature type="transmembrane region" description="Helical" evidence="10">
    <location>
        <begin position="456"/>
        <end position="473"/>
    </location>
</feature>
<dbReference type="InterPro" id="IPR027398">
    <property type="entry name" value="SecD-TM"/>
</dbReference>
<keyword evidence="4" id="KW-0997">Cell inner membrane</keyword>
<keyword evidence="7 10" id="KW-1133">Transmembrane helix</keyword>
<evidence type="ECO:0000256" key="10">
    <source>
        <dbReference type="HAMAP-Rule" id="MF_01463"/>
    </source>
</evidence>
<feature type="domain" description="SecDF P1 head subdomain" evidence="14">
    <location>
        <begin position="318"/>
        <end position="430"/>
    </location>
</feature>
<feature type="domain" description="Protein translocase subunit SecDF P1" evidence="13">
    <location>
        <begin position="234"/>
        <end position="293"/>
    </location>
</feature>
<dbReference type="Pfam" id="PF21760">
    <property type="entry name" value="SecD_1st"/>
    <property type="match status" value="1"/>
</dbReference>
<evidence type="ECO:0000256" key="8">
    <source>
        <dbReference type="ARBA" id="ARBA00023010"/>
    </source>
</evidence>
<dbReference type="InterPro" id="IPR054384">
    <property type="entry name" value="SecDF_P1_head"/>
</dbReference>
<evidence type="ECO:0000256" key="2">
    <source>
        <dbReference type="ARBA" id="ARBA00022448"/>
    </source>
</evidence>
<accession>A0A126SXW3</accession>
<dbReference type="Gene3D" id="3.30.1360.200">
    <property type="match status" value="1"/>
</dbReference>
<reference evidence="15" key="1">
    <citation type="journal article" date="2016" name="Appl. Environ. Microbiol.">
        <title>Functional Metagenomics of a Biostimulated Petroleum-Contaminated Soil Reveals an Extraordinary Diversity of Extradiol Dioxygenases.</title>
        <authorList>
            <person name="Terron-Gonzalez L."/>
            <person name="Martin-Cabello G."/>
            <person name="Ferrer M."/>
            <person name="Santero E."/>
        </authorList>
    </citation>
    <scope>NUCLEOTIDE SEQUENCE</scope>
</reference>
<keyword evidence="6 10" id="KW-0653">Protein transport</keyword>
<dbReference type="InterPro" id="IPR048634">
    <property type="entry name" value="SecD_SecF_C"/>
</dbReference>
<feature type="transmembrane region" description="Helical" evidence="10">
    <location>
        <begin position="547"/>
        <end position="569"/>
    </location>
</feature>
<dbReference type="PANTHER" id="PTHR30081">
    <property type="entry name" value="PROTEIN-EXPORT MEMBRANE PROTEIN SEC"/>
    <property type="match status" value="1"/>
</dbReference>
<dbReference type="GO" id="GO:0005886">
    <property type="term" value="C:plasma membrane"/>
    <property type="evidence" value="ECO:0007669"/>
    <property type="project" value="UniProtKB-SubCell"/>
</dbReference>
<dbReference type="GO" id="GO:0043952">
    <property type="term" value="P:protein transport by the Sec complex"/>
    <property type="evidence" value="ECO:0007669"/>
    <property type="project" value="UniProtKB-UniRule"/>
</dbReference>
<dbReference type="GO" id="GO:0006605">
    <property type="term" value="P:protein targeting"/>
    <property type="evidence" value="ECO:0007669"/>
    <property type="project" value="UniProtKB-UniRule"/>
</dbReference>
<comment type="subcellular location">
    <subcellularLocation>
        <location evidence="1 10">Cell membrane</location>
        <topology evidence="1 10">Multi-pass membrane protein</topology>
    </subcellularLocation>
</comment>
<evidence type="ECO:0000256" key="6">
    <source>
        <dbReference type="ARBA" id="ARBA00022927"/>
    </source>
</evidence>
<evidence type="ECO:0000256" key="9">
    <source>
        <dbReference type="ARBA" id="ARBA00023136"/>
    </source>
</evidence>
<comment type="function">
    <text evidence="10">Part of the Sec protein translocase complex. Interacts with the SecYEG preprotein conducting channel. SecDF uses the proton motive force (PMF) to complete protein translocation after the ATP-dependent function of SecA.</text>
</comment>
<evidence type="ECO:0000313" key="15">
    <source>
        <dbReference type="EMBL" id="AMK59139.1"/>
    </source>
</evidence>
<dbReference type="Pfam" id="PF02355">
    <property type="entry name" value="SecD_SecF_C"/>
    <property type="match status" value="1"/>
</dbReference>
<dbReference type="InterPro" id="IPR005791">
    <property type="entry name" value="SecD"/>
</dbReference>
<evidence type="ECO:0000256" key="7">
    <source>
        <dbReference type="ARBA" id="ARBA00022989"/>
    </source>
</evidence>
<comment type="similarity">
    <text evidence="10">Belongs to the SecD/SecF family. SecD subfamily.</text>
</comment>
<keyword evidence="5 10" id="KW-0812">Transmembrane</keyword>
<keyword evidence="2 10" id="KW-0813">Transport</keyword>
<dbReference type="FunFam" id="3.30.1360.200:FF:000002">
    <property type="entry name" value="Preprotein translocase subunit SecD"/>
    <property type="match status" value="1"/>
</dbReference>
<evidence type="ECO:0000256" key="3">
    <source>
        <dbReference type="ARBA" id="ARBA00022475"/>
    </source>
</evidence>
<feature type="domain" description="SecD export protein N-terminal TM" evidence="12">
    <location>
        <begin position="1"/>
        <end position="108"/>
    </location>
</feature>
<dbReference type="Gene3D" id="3.30.70.3400">
    <property type="match status" value="2"/>
</dbReference>
<dbReference type="NCBIfam" id="TIGR01129">
    <property type="entry name" value="secD"/>
    <property type="match status" value="1"/>
</dbReference>
<dbReference type="FunFam" id="3.30.70.3400:FF:000003">
    <property type="entry name" value="Preprotein translocase subunit SecD"/>
    <property type="match status" value="1"/>
</dbReference>
<dbReference type="Pfam" id="PF22599">
    <property type="entry name" value="SecDF_P1_head"/>
    <property type="match status" value="1"/>
</dbReference>
<keyword evidence="8 10" id="KW-0811">Translocation</keyword>
<evidence type="ECO:0000256" key="1">
    <source>
        <dbReference type="ARBA" id="ARBA00004651"/>
    </source>
</evidence>
<dbReference type="SUPFAM" id="SSF82866">
    <property type="entry name" value="Multidrug efflux transporter AcrB transmembrane domain"/>
    <property type="match status" value="1"/>
</dbReference>
<feature type="domain" description="Protein export membrane protein SecD/SecF C-terminal" evidence="11">
    <location>
        <begin position="432"/>
        <end position="602"/>
    </location>
</feature>
<evidence type="ECO:0000259" key="12">
    <source>
        <dbReference type="Pfam" id="PF13721"/>
    </source>
</evidence>
<comment type="subunit">
    <text evidence="10">Forms a complex with SecF. Part of the essential Sec protein translocation apparatus which comprises SecA, SecYEG and auxiliary proteins SecDF. Other proteins may also be involved.</text>
</comment>
<organism evidence="15">
    <name type="scientific">uncultured bacterium UPO42</name>
    <dbReference type="NCBI Taxonomy" id="1776967"/>
    <lineage>
        <taxon>Bacteria</taxon>
        <taxon>environmental samples</taxon>
    </lineage>
</organism>
<name>A0A126SXW3_9BACT</name>
<dbReference type="GO" id="GO:0065002">
    <property type="term" value="P:intracellular protein transmembrane transport"/>
    <property type="evidence" value="ECO:0007669"/>
    <property type="project" value="UniProtKB-UniRule"/>
</dbReference>
<dbReference type="EMBL" id="KU144970">
    <property type="protein sequence ID" value="AMK59139.1"/>
    <property type="molecule type" value="Genomic_DNA"/>
</dbReference>
<dbReference type="InterPro" id="IPR055344">
    <property type="entry name" value="SecD_SecF_C_bact"/>
</dbReference>
<feature type="transmembrane region" description="Helical" evidence="10">
    <location>
        <begin position="480"/>
        <end position="498"/>
    </location>
</feature>
<keyword evidence="9 10" id="KW-0472">Membrane</keyword>
<protein>
    <recommendedName>
        <fullName evidence="10">Protein translocase subunit SecD</fullName>
    </recommendedName>
</protein>
<dbReference type="NCBIfam" id="TIGR00916">
    <property type="entry name" value="2A0604s01"/>
    <property type="match status" value="1"/>
</dbReference>
<keyword evidence="3 10" id="KW-1003">Cell membrane</keyword>
<dbReference type="InterPro" id="IPR022813">
    <property type="entry name" value="SecD/SecF_arch_bac"/>
</dbReference>
<evidence type="ECO:0000256" key="4">
    <source>
        <dbReference type="ARBA" id="ARBA00022519"/>
    </source>
</evidence>
<proteinExistence type="inferred from homology"/>
<evidence type="ECO:0000256" key="5">
    <source>
        <dbReference type="ARBA" id="ARBA00022692"/>
    </source>
</evidence>
<dbReference type="InterPro" id="IPR048631">
    <property type="entry name" value="SecD_1st"/>
</dbReference>
<dbReference type="Pfam" id="PF07549">
    <property type="entry name" value="Sec_GG"/>
    <property type="match status" value="1"/>
</dbReference>
<dbReference type="GO" id="GO:0015450">
    <property type="term" value="F:protein-transporting ATPase activity"/>
    <property type="evidence" value="ECO:0007669"/>
    <property type="project" value="InterPro"/>
</dbReference>
<dbReference type="Gene3D" id="1.20.1640.10">
    <property type="entry name" value="Multidrug efflux transporter AcrB transmembrane domain"/>
    <property type="match status" value="1"/>
</dbReference>
<dbReference type="PANTHER" id="PTHR30081:SF1">
    <property type="entry name" value="PROTEIN TRANSLOCASE SUBUNIT SECD"/>
    <property type="match status" value="1"/>
</dbReference>
<comment type="caution">
    <text evidence="10">Lacks conserved residue(s) required for the propagation of feature annotation.</text>
</comment>
<dbReference type="Pfam" id="PF13721">
    <property type="entry name" value="SecD-TM1"/>
    <property type="match status" value="1"/>
</dbReference>
<dbReference type="InterPro" id="IPR022646">
    <property type="entry name" value="SecD/SecF_CS"/>
</dbReference>
<evidence type="ECO:0000259" key="11">
    <source>
        <dbReference type="Pfam" id="PF02355"/>
    </source>
</evidence>
<evidence type="ECO:0000259" key="14">
    <source>
        <dbReference type="Pfam" id="PF22599"/>
    </source>
</evidence>
<sequence>MNRYPLWKNLLVLVALILGLLYTLPNFYGEAPAVQVSSVKMTGRVDDGLLAKVEETLRAAGITPTGMMRDANSVRVRLADTDTQLKAKDLIEKALNPDPADAAYSVALNLVSNSPSWLTGIHALPMYLGLDLRGGVHFLLQVDMQGALTKRLDSIGADLRSLLREKRIRHAGIDRQAQEVTIRFQDEATRAKARAILTESQPDLLLTDARDGDELTLRVTLRPEAGQKIREYAIKQNMVTLHNRINELGVAEPVIQQQGADRIVVQLPGVQDTAKAKDILGRTATLEVRLVDDEASSNPAIMEQAARGQPPVGTEYYVERGGRPLLVKKQVVLTGERLTDAQPGFDGQTHEPAVHLTLDSAGARIFRDVTRENVNRRMAILLIEKGKGEVVTAPVIRSEIPGGRVQISGSMSTAEANDVALLLRAGSLAAPMEIVEERTIGPSLGADNIAKGFHSTLWGFVAIAVFMIAYYLLFGVISALALSANLLFLIALLSLLQATLTLPGIAAIALALGMAIDSNVLINERIREELRNGATPQAAIAAGYERAWATIVDSNVTTLIAGVALLIFGSGAVRGFAVVHCLGILTSIFSSVVVSRALVNLLHGHRRKLEKLSIGQVWKPGAGTA</sequence>
<dbReference type="FunFam" id="1.20.1640.10:FF:000004">
    <property type="entry name" value="Protein translocase subunit SecD"/>
    <property type="match status" value="1"/>
</dbReference>
<gene>
    <name evidence="10" type="primary">secD</name>
</gene>